<feature type="compositionally biased region" description="Acidic residues" evidence="5">
    <location>
        <begin position="580"/>
        <end position="594"/>
    </location>
</feature>
<evidence type="ECO:0000256" key="1">
    <source>
        <dbReference type="ARBA" id="ARBA00022853"/>
    </source>
</evidence>
<dbReference type="PANTHER" id="PTHR22970:SF14">
    <property type="entry name" value="AT-RICH INTERACTIVE DOMAIN-CONTAINING PROTEIN 2"/>
    <property type="match status" value="1"/>
</dbReference>
<accession>A0A0C9VIC7</accession>
<feature type="region of interest" description="Disordered" evidence="5">
    <location>
        <begin position="567"/>
        <end position="600"/>
    </location>
</feature>
<dbReference type="SUPFAM" id="SSF48371">
    <property type="entry name" value="ARM repeat"/>
    <property type="match status" value="1"/>
</dbReference>
<evidence type="ECO:0000256" key="3">
    <source>
        <dbReference type="ARBA" id="ARBA00023163"/>
    </source>
</evidence>
<feature type="domain" description="RFX-type winged-helix" evidence="6">
    <location>
        <begin position="341"/>
        <end position="420"/>
    </location>
</feature>
<evidence type="ECO:0000313" key="8">
    <source>
        <dbReference type="Proteomes" id="UP000054279"/>
    </source>
</evidence>
<dbReference type="PROSITE" id="PS51526">
    <property type="entry name" value="RFX_DBD"/>
    <property type="match status" value="1"/>
</dbReference>
<keyword evidence="4" id="KW-0539">Nucleus</keyword>
<evidence type="ECO:0000256" key="2">
    <source>
        <dbReference type="ARBA" id="ARBA00023015"/>
    </source>
</evidence>
<feature type="compositionally biased region" description="Polar residues" evidence="5">
    <location>
        <begin position="498"/>
        <end position="512"/>
    </location>
</feature>
<keyword evidence="2" id="KW-0805">Transcription regulation</keyword>
<name>A0A0C9VIC7_SPHS4</name>
<dbReference type="Proteomes" id="UP000054279">
    <property type="component" value="Unassembled WGS sequence"/>
</dbReference>
<reference evidence="7 8" key="1">
    <citation type="submission" date="2014-06" db="EMBL/GenBank/DDBJ databases">
        <title>Evolutionary Origins and Diversification of the Mycorrhizal Mutualists.</title>
        <authorList>
            <consortium name="DOE Joint Genome Institute"/>
            <consortium name="Mycorrhizal Genomics Consortium"/>
            <person name="Kohler A."/>
            <person name="Kuo A."/>
            <person name="Nagy L.G."/>
            <person name="Floudas D."/>
            <person name="Copeland A."/>
            <person name="Barry K.W."/>
            <person name="Cichocki N."/>
            <person name="Veneault-Fourrey C."/>
            <person name="LaButti K."/>
            <person name="Lindquist E.A."/>
            <person name="Lipzen A."/>
            <person name="Lundell T."/>
            <person name="Morin E."/>
            <person name="Murat C."/>
            <person name="Riley R."/>
            <person name="Ohm R."/>
            <person name="Sun H."/>
            <person name="Tunlid A."/>
            <person name="Henrissat B."/>
            <person name="Grigoriev I.V."/>
            <person name="Hibbett D.S."/>
            <person name="Martin F."/>
        </authorList>
    </citation>
    <scope>NUCLEOTIDE SEQUENCE [LARGE SCALE GENOMIC DNA]</scope>
    <source>
        <strain evidence="7 8">SS14</strain>
    </source>
</reference>
<dbReference type="PANTHER" id="PTHR22970">
    <property type="entry name" value="AT-RICH INTERACTIVE DOMAIN-CONTAINING PROTEIN 2"/>
    <property type="match status" value="1"/>
</dbReference>
<dbReference type="InterPro" id="IPR052406">
    <property type="entry name" value="Chromatin_Remodeling_Comp"/>
</dbReference>
<evidence type="ECO:0000256" key="5">
    <source>
        <dbReference type="SAM" id="MobiDB-lite"/>
    </source>
</evidence>
<evidence type="ECO:0000256" key="4">
    <source>
        <dbReference type="ARBA" id="ARBA00023242"/>
    </source>
</evidence>
<dbReference type="InterPro" id="IPR003150">
    <property type="entry name" value="DNA-bd_RFX"/>
</dbReference>
<dbReference type="OrthoDB" id="338531at2759"/>
<dbReference type="GO" id="GO:0006325">
    <property type="term" value="P:chromatin organization"/>
    <property type="evidence" value="ECO:0007669"/>
    <property type="project" value="UniProtKB-KW"/>
</dbReference>
<feature type="region of interest" description="Disordered" evidence="5">
    <location>
        <begin position="484"/>
        <end position="529"/>
    </location>
</feature>
<dbReference type="GO" id="GO:0003677">
    <property type="term" value="F:DNA binding"/>
    <property type="evidence" value="ECO:0007669"/>
    <property type="project" value="InterPro"/>
</dbReference>
<dbReference type="GO" id="GO:0006355">
    <property type="term" value="P:regulation of DNA-templated transcription"/>
    <property type="evidence" value="ECO:0007669"/>
    <property type="project" value="InterPro"/>
</dbReference>
<keyword evidence="1" id="KW-0156">Chromatin regulator</keyword>
<keyword evidence="8" id="KW-1185">Reference proteome</keyword>
<evidence type="ECO:0000313" key="7">
    <source>
        <dbReference type="EMBL" id="KIJ37280.1"/>
    </source>
</evidence>
<sequence length="641" mass="72090">MGTYQKPVVFTGHYAAMPPAPQGPPRQIPDDYEKWYTEPIPNNRMLLSIRSGIPKEVNWALERMCRLSHNDQFVLRNILGLTDALIEWPEWYVEKGAEECSQSNLFSMSKTLATQRRHVLEAIFILRNASLNDVNAQFLATDRRTLHFLSKALKNVKADSDANTEFLLHVMDLLHSVVTYFQQASNEYLSTETLIRPLEELAESSNDRTIIITALRTLTHIISLPPNALRLTPNSPALVASVRYLPLLSDAPLITSCLDYMYAHFSHPPMVKAFLHNPSMSGTLKLLVSLLLREQQDGFTSVSLIPESIKSAPAVAITRRLVELSEEDLNRISMIPEPERSYEWMKALFAASDAEEVTQVDFWTLYRETFGMRPDEQQLHPLLSAGDVIKNVSHVFPTAQAMVLPGTPPRFVIKGITRKMVDVTEERFRCYWTRSTCQSYHFQSPKELWAHVVEHINNLSEENAACQWASCQFSSTNLATLIPHSSTHIPSPHPPVKPSSQLENVTLPTTSFPHPSPNPTTRPPPPPPNPEVVYPFASADPPSTSLTTLLIIRVLFRASFAATDSAPRADEDHFGFPGIVEEDSDEEIPDEDEDTKGQRTGRKAFTGVRKLLEDVRVKDTALMAWIGEILDVSIEEKPANV</sequence>
<dbReference type="GO" id="GO:0016586">
    <property type="term" value="C:RSC-type complex"/>
    <property type="evidence" value="ECO:0007669"/>
    <property type="project" value="TreeGrafter"/>
</dbReference>
<proteinExistence type="predicted"/>
<dbReference type="InterPro" id="IPR016024">
    <property type="entry name" value="ARM-type_fold"/>
</dbReference>
<dbReference type="HOGENOM" id="CLU_028353_0_0_1"/>
<protein>
    <recommendedName>
        <fullName evidence="6">RFX-type winged-helix domain-containing protein</fullName>
    </recommendedName>
</protein>
<dbReference type="EMBL" id="KN837170">
    <property type="protein sequence ID" value="KIJ37280.1"/>
    <property type="molecule type" value="Genomic_DNA"/>
</dbReference>
<feature type="compositionally biased region" description="Pro residues" evidence="5">
    <location>
        <begin position="514"/>
        <end position="529"/>
    </location>
</feature>
<dbReference type="AlphaFoldDB" id="A0A0C9VIC7"/>
<organism evidence="7 8">
    <name type="scientific">Sphaerobolus stellatus (strain SS14)</name>
    <dbReference type="NCBI Taxonomy" id="990650"/>
    <lineage>
        <taxon>Eukaryota</taxon>
        <taxon>Fungi</taxon>
        <taxon>Dikarya</taxon>
        <taxon>Basidiomycota</taxon>
        <taxon>Agaricomycotina</taxon>
        <taxon>Agaricomycetes</taxon>
        <taxon>Phallomycetidae</taxon>
        <taxon>Geastrales</taxon>
        <taxon>Sphaerobolaceae</taxon>
        <taxon>Sphaerobolus</taxon>
    </lineage>
</organism>
<evidence type="ECO:0000259" key="6">
    <source>
        <dbReference type="PROSITE" id="PS51526"/>
    </source>
</evidence>
<keyword evidence="3" id="KW-0804">Transcription</keyword>
<gene>
    <name evidence="7" type="ORF">M422DRAFT_178270</name>
</gene>